<evidence type="ECO:0000256" key="4">
    <source>
        <dbReference type="ARBA" id="ARBA00022989"/>
    </source>
</evidence>
<keyword evidence="4 6" id="KW-1133">Transmembrane helix</keyword>
<dbReference type="Proteomes" id="UP001060164">
    <property type="component" value="Chromosome"/>
</dbReference>
<evidence type="ECO:0000256" key="1">
    <source>
        <dbReference type="ARBA" id="ARBA00004651"/>
    </source>
</evidence>
<name>A0ABY5VKS1_9FIRM</name>
<gene>
    <name evidence="7" type="ORF">NQ502_09035</name>
</gene>
<dbReference type="PANTHER" id="PTHR30294">
    <property type="entry name" value="MEMBRANE COMPONENT OF ABC TRANSPORTER YHHJ-RELATED"/>
    <property type="match status" value="1"/>
</dbReference>
<feature type="transmembrane region" description="Helical" evidence="6">
    <location>
        <begin position="12"/>
        <end position="35"/>
    </location>
</feature>
<accession>A0ABY5VKS1</accession>
<organism evidence="7 8">
    <name type="scientific">Ruminococcus gauvreauii</name>
    <dbReference type="NCBI Taxonomy" id="438033"/>
    <lineage>
        <taxon>Bacteria</taxon>
        <taxon>Bacillati</taxon>
        <taxon>Bacillota</taxon>
        <taxon>Clostridia</taxon>
        <taxon>Eubacteriales</taxon>
        <taxon>Oscillospiraceae</taxon>
        <taxon>Ruminococcus</taxon>
    </lineage>
</organism>
<protein>
    <submittedName>
        <fullName evidence="7">ABC transporter permease</fullName>
    </submittedName>
</protein>
<keyword evidence="5 6" id="KW-0472">Membrane</keyword>
<dbReference type="Pfam" id="PF13346">
    <property type="entry name" value="ABC2_membrane_5"/>
    <property type="match status" value="1"/>
</dbReference>
<feature type="transmembrane region" description="Helical" evidence="6">
    <location>
        <begin position="208"/>
        <end position="228"/>
    </location>
</feature>
<feature type="transmembrane region" description="Helical" evidence="6">
    <location>
        <begin position="41"/>
        <end position="69"/>
    </location>
</feature>
<feature type="transmembrane region" description="Helical" evidence="6">
    <location>
        <begin position="182"/>
        <end position="201"/>
    </location>
</feature>
<evidence type="ECO:0000256" key="3">
    <source>
        <dbReference type="ARBA" id="ARBA00022692"/>
    </source>
</evidence>
<feature type="transmembrane region" description="Helical" evidence="6">
    <location>
        <begin position="156"/>
        <end position="176"/>
    </location>
</feature>
<proteinExistence type="predicted"/>
<keyword evidence="3 6" id="KW-0812">Transmembrane</keyword>
<reference evidence="7" key="1">
    <citation type="journal article" date="2022" name="Cell">
        <title>Design, construction, and in vivo augmentation of a complex gut microbiome.</title>
        <authorList>
            <person name="Cheng A.G."/>
            <person name="Ho P.Y."/>
            <person name="Aranda-Diaz A."/>
            <person name="Jain S."/>
            <person name="Yu F.B."/>
            <person name="Meng X."/>
            <person name="Wang M."/>
            <person name="Iakiviak M."/>
            <person name="Nagashima K."/>
            <person name="Zhao A."/>
            <person name="Murugkar P."/>
            <person name="Patil A."/>
            <person name="Atabakhsh K."/>
            <person name="Weakley A."/>
            <person name="Yan J."/>
            <person name="Brumbaugh A.R."/>
            <person name="Higginbottom S."/>
            <person name="Dimas A."/>
            <person name="Shiver A.L."/>
            <person name="Deutschbauer A."/>
            <person name="Neff N."/>
            <person name="Sonnenburg J.L."/>
            <person name="Huang K.C."/>
            <person name="Fischbach M.A."/>
        </authorList>
    </citation>
    <scope>NUCLEOTIDE SEQUENCE</scope>
    <source>
        <strain evidence="7">DSM 19829</strain>
    </source>
</reference>
<feature type="transmembrane region" description="Helical" evidence="6">
    <location>
        <begin position="90"/>
        <end position="115"/>
    </location>
</feature>
<dbReference type="RefSeq" id="WP_028528250.1">
    <property type="nucleotide sequence ID" value="NZ_CABLBR010000009.1"/>
</dbReference>
<feature type="transmembrane region" description="Helical" evidence="6">
    <location>
        <begin position="263"/>
        <end position="282"/>
    </location>
</feature>
<keyword evidence="2" id="KW-1003">Cell membrane</keyword>
<sequence>MRAIYKKELKSYLTSMVGYVFMFFILLMTGIYFTAYNLQAAYPIFGITLSSITFIFLIAVPILTMRVLAEERKQKTDQMLLTSPVSVKDIIIGKYLALVTIYIIPMAVICCYPLVMKSFGTVSLPMAYTSVLGFVLLGCGNIAVGMFLSSVTESQVIAAVMSFIILFICYMTDGIASFFSDTAMSSMIAFVILVLILTAIIYMMIKNVFISVVVGLIGEIIVVASYLVRSSMFEGAFQNFLNIFNINSHLSNFVDGILDLTGVVYFLSVIGIFLFLSMQSILKRRWS</sequence>
<comment type="subcellular location">
    <subcellularLocation>
        <location evidence="1">Cell membrane</location>
        <topology evidence="1">Multi-pass membrane protein</topology>
    </subcellularLocation>
</comment>
<feature type="transmembrane region" description="Helical" evidence="6">
    <location>
        <begin position="127"/>
        <end position="149"/>
    </location>
</feature>
<evidence type="ECO:0000313" key="7">
    <source>
        <dbReference type="EMBL" id="UWP61155.1"/>
    </source>
</evidence>
<keyword evidence="8" id="KW-1185">Reference proteome</keyword>
<evidence type="ECO:0000256" key="5">
    <source>
        <dbReference type="ARBA" id="ARBA00023136"/>
    </source>
</evidence>
<dbReference type="InterPro" id="IPR051449">
    <property type="entry name" value="ABC-2_transporter_component"/>
</dbReference>
<dbReference type="InterPro" id="IPR025699">
    <property type="entry name" value="ABC2_memb-like"/>
</dbReference>
<evidence type="ECO:0000256" key="2">
    <source>
        <dbReference type="ARBA" id="ARBA00022475"/>
    </source>
</evidence>
<dbReference type="PANTHER" id="PTHR30294:SF29">
    <property type="entry name" value="MULTIDRUG ABC TRANSPORTER PERMEASE YBHS-RELATED"/>
    <property type="match status" value="1"/>
</dbReference>
<dbReference type="EMBL" id="CP102290">
    <property type="protein sequence ID" value="UWP61155.1"/>
    <property type="molecule type" value="Genomic_DNA"/>
</dbReference>
<evidence type="ECO:0000313" key="8">
    <source>
        <dbReference type="Proteomes" id="UP001060164"/>
    </source>
</evidence>
<evidence type="ECO:0000256" key="6">
    <source>
        <dbReference type="SAM" id="Phobius"/>
    </source>
</evidence>